<protein>
    <submittedName>
        <fullName evidence="2">Uncharacterized protein</fullName>
    </submittedName>
</protein>
<gene>
    <name evidence="2" type="ORF">SAMN05444354_1092</name>
</gene>
<evidence type="ECO:0000313" key="2">
    <source>
        <dbReference type="EMBL" id="SEL83881.1"/>
    </source>
</evidence>
<keyword evidence="1" id="KW-1133">Transmembrane helix</keyword>
<keyword evidence="1" id="KW-0472">Membrane</keyword>
<evidence type="ECO:0000313" key="3">
    <source>
        <dbReference type="Proteomes" id="UP000182719"/>
    </source>
</evidence>
<organism evidence="2 3">
    <name type="scientific">Stigmatella aurantiaca</name>
    <dbReference type="NCBI Taxonomy" id="41"/>
    <lineage>
        <taxon>Bacteria</taxon>
        <taxon>Pseudomonadati</taxon>
        <taxon>Myxococcota</taxon>
        <taxon>Myxococcia</taxon>
        <taxon>Myxococcales</taxon>
        <taxon>Cystobacterineae</taxon>
        <taxon>Archangiaceae</taxon>
        <taxon>Stigmatella</taxon>
    </lineage>
</organism>
<sequence>METSDTIRTVEPVPTPREEKIDEETIKVLVDLAIRRHDQLEKAYDTLNTRVGVIFGFSGFIAAAFFKSTELLPDKWIQIFACIVFASTVVALAWQCRQAFGVAEVRGLPPPDVLARDFAYGAPLDLRLQLIRTLTTDFDENLSIYTRKANRLQAAIRLMFVQTALILAVFVVAAGAKFVSGWS</sequence>
<name>A0A1H7TGC8_STIAU</name>
<accession>A0A1H7TGC8</accession>
<reference evidence="3" key="1">
    <citation type="submission" date="2016-10" db="EMBL/GenBank/DDBJ databases">
        <authorList>
            <person name="Varghese N."/>
            <person name="Submissions S."/>
        </authorList>
    </citation>
    <scope>NUCLEOTIDE SEQUENCE [LARGE SCALE GENOMIC DNA]</scope>
    <source>
        <strain evidence="3">DSM 17044</strain>
    </source>
</reference>
<evidence type="ECO:0000256" key="1">
    <source>
        <dbReference type="SAM" id="Phobius"/>
    </source>
</evidence>
<dbReference type="AlphaFoldDB" id="A0A1H7TGC8"/>
<feature type="transmembrane region" description="Helical" evidence="1">
    <location>
        <begin position="154"/>
        <end position="176"/>
    </location>
</feature>
<proteinExistence type="predicted"/>
<dbReference type="EMBL" id="FOAP01000009">
    <property type="protein sequence ID" value="SEL83881.1"/>
    <property type="molecule type" value="Genomic_DNA"/>
</dbReference>
<keyword evidence="1" id="KW-0812">Transmembrane</keyword>
<feature type="transmembrane region" description="Helical" evidence="1">
    <location>
        <begin position="77"/>
        <end position="96"/>
    </location>
</feature>
<dbReference type="RefSeq" id="WP_143101464.1">
    <property type="nucleotide sequence ID" value="NZ_FOAP01000009.1"/>
</dbReference>
<dbReference type="Proteomes" id="UP000182719">
    <property type="component" value="Unassembled WGS sequence"/>
</dbReference>
<keyword evidence="3" id="KW-1185">Reference proteome</keyword>
<feature type="transmembrane region" description="Helical" evidence="1">
    <location>
        <begin position="47"/>
        <end position="65"/>
    </location>
</feature>